<reference evidence="2 3" key="1">
    <citation type="submission" date="2019-08" db="EMBL/GenBank/DDBJ databases">
        <title>Genome of Aequorivita antarctica SW49 (type strain).</title>
        <authorList>
            <person name="Bowman J.P."/>
        </authorList>
    </citation>
    <scope>NUCLEOTIDE SEQUENCE [LARGE SCALE GENOMIC DNA]</scope>
    <source>
        <strain evidence="2 3">SW49</strain>
    </source>
</reference>
<dbReference type="PROSITE" id="PS50042">
    <property type="entry name" value="CNMP_BINDING_3"/>
    <property type="match status" value="1"/>
</dbReference>
<dbReference type="OrthoDB" id="792939at2"/>
<proteinExistence type="predicted"/>
<gene>
    <name evidence="2" type="ORF">ESU54_08910</name>
</gene>
<comment type="caution">
    <text evidence="2">The sequence shown here is derived from an EMBL/GenBank/DDBJ whole genome shotgun (WGS) entry which is preliminary data.</text>
</comment>
<name>A0A5C6Z1A3_9FLAO</name>
<dbReference type="CDD" id="cd00038">
    <property type="entry name" value="CAP_ED"/>
    <property type="match status" value="1"/>
</dbReference>
<dbReference type="InterPro" id="IPR018490">
    <property type="entry name" value="cNMP-bd_dom_sf"/>
</dbReference>
<dbReference type="Proteomes" id="UP000321497">
    <property type="component" value="Unassembled WGS sequence"/>
</dbReference>
<evidence type="ECO:0000259" key="1">
    <source>
        <dbReference type="PROSITE" id="PS50042"/>
    </source>
</evidence>
<keyword evidence="3" id="KW-1185">Reference proteome</keyword>
<dbReference type="SUPFAM" id="SSF51206">
    <property type="entry name" value="cAMP-binding domain-like"/>
    <property type="match status" value="1"/>
</dbReference>
<evidence type="ECO:0000313" key="2">
    <source>
        <dbReference type="EMBL" id="TXD73247.1"/>
    </source>
</evidence>
<evidence type="ECO:0000313" key="3">
    <source>
        <dbReference type="Proteomes" id="UP000321497"/>
    </source>
</evidence>
<dbReference type="EMBL" id="VORT01000005">
    <property type="protein sequence ID" value="TXD73247.1"/>
    <property type="molecule type" value="Genomic_DNA"/>
</dbReference>
<dbReference type="AlphaFoldDB" id="A0A5C6Z1A3"/>
<dbReference type="InterPro" id="IPR014710">
    <property type="entry name" value="RmlC-like_jellyroll"/>
</dbReference>
<dbReference type="RefSeq" id="WP_146744036.1">
    <property type="nucleotide sequence ID" value="NZ_UEGI01000021.1"/>
</dbReference>
<sequence length="195" mass="23021">MENNTHPMYSPIAEVLNKTGRYSQLELVLFEKELLYRKLKREDYLLTKGEICSSVYFIIEGALYQYKINSEQDKSIIDLNLAKDCVLNYKSFILQEPSAYYIQAYEDTSIYELSIDSIHKLIAISPSFLQMGRLMDETLFRIEFYDNNFSPDEKYEHILNNKPQIIQKFSQKLIASYLNITPETLSRVRSRYFSL</sequence>
<protein>
    <submittedName>
        <fullName evidence="2">Crp/Fnr family transcriptional regulator</fullName>
    </submittedName>
</protein>
<dbReference type="InterPro" id="IPR000595">
    <property type="entry name" value="cNMP-bd_dom"/>
</dbReference>
<dbReference type="Pfam" id="PF00027">
    <property type="entry name" value="cNMP_binding"/>
    <property type="match status" value="1"/>
</dbReference>
<feature type="domain" description="Cyclic nucleotide-binding" evidence="1">
    <location>
        <begin position="15"/>
        <end position="122"/>
    </location>
</feature>
<accession>A0A5C6Z1A3</accession>
<dbReference type="Gene3D" id="2.60.120.10">
    <property type="entry name" value="Jelly Rolls"/>
    <property type="match status" value="1"/>
</dbReference>
<organism evidence="2 3">
    <name type="scientific">Aequorivita antarctica</name>
    <dbReference type="NCBI Taxonomy" id="153266"/>
    <lineage>
        <taxon>Bacteria</taxon>
        <taxon>Pseudomonadati</taxon>
        <taxon>Bacteroidota</taxon>
        <taxon>Flavobacteriia</taxon>
        <taxon>Flavobacteriales</taxon>
        <taxon>Flavobacteriaceae</taxon>
        <taxon>Aequorivita</taxon>
    </lineage>
</organism>